<accession>A0ABR6Q5K9</accession>
<dbReference type="EMBL" id="JACHKS010000002">
    <property type="protein sequence ID" value="MBB6332552.1"/>
    <property type="molecule type" value="Genomic_DNA"/>
</dbReference>
<evidence type="ECO:0000313" key="3">
    <source>
        <dbReference type="Proteomes" id="UP000587367"/>
    </source>
</evidence>
<proteinExistence type="predicted"/>
<feature type="transmembrane region" description="Helical" evidence="1">
    <location>
        <begin position="89"/>
        <end position="108"/>
    </location>
</feature>
<feature type="transmembrane region" description="Helical" evidence="1">
    <location>
        <begin position="36"/>
        <end position="53"/>
    </location>
</feature>
<keyword evidence="1" id="KW-0472">Membrane</keyword>
<reference evidence="2 3" key="1">
    <citation type="submission" date="2020-08" db="EMBL/GenBank/DDBJ databases">
        <title>Functional genomics of gut bacteria from endangered species of beetles.</title>
        <authorList>
            <person name="Carlos-Shanley C."/>
        </authorList>
    </citation>
    <scope>NUCLEOTIDE SEQUENCE [LARGE SCALE GENOMIC DNA]</scope>
    <source>
        <strain evidence="2 3">S00068</strain>
    </source>
</reference>
<dbReference type="PROSITE" id="PS51257">
    <property type="entry name" value="PROKAR_LIPOPROTEIN"/>
    <property type="match status" value="1"/>
</dbReference>
<gene>
    <name evidence="2" type="ORF">HNP24_003544</name>
</gene>
<comment type="caution">
    <text evidence="2">The sequence shown here is derived from an EMBL/GenBank/DDBJ whole genome shotgun (WGS) entry which is preliminary data.</text>
</comment>
<dbReference type="Proteomes" id="UP000587367">
    <property type="component" value="Unassembled WGS sequence"/>
</dbReference>
<dbReference type="RefSeq" id="WP_184558931.1">
    <property type="nucleotide sequence ID" value="NZ_JACHKS010000002.1"/>
</dbReference>
<organism evidence="2 3">
    <name type="scientific">Chryseobacterium sediminis</name>
    <dbReference type="NCBI Taxonomy" id="1679494"/>
    <lineage>
        <taxon>Bacteria</taxon>
        <taxon>Pseudomonadati</taxon>
        <taxon>Bacteroidota</taxon>
        <taxon>Flavobacteriia</taxon>
        <taxon>Flavobacteriales</taxon>
        <taxon>Weeksellaceae</taxon>
        <taxon>Chryseobacterium group</taxon>
        <taxon>Chryseobacterium</taxon>
    </lineage>
</organism>
<keyword evidence="1" id="KW-1133">Transmembrane helix</keyword>
<evidence type="ECO:0000256" key="1">
    <source>
        <dbReference type="SAM" id="Phobius"/>
    </source>
</evidence>
<feature type="transmembrane region" description="Helical" evidence="1">
    <location>
        <begin position="65"/>
        <end position="83"/>
    </location>
</feature>
<sequence>MKKLIIHSVPAVVSFMWLIAACQTLNPVIIKGPDFLKFYLILVFGFYASVFILNSLRESISKTSFYFIGFIFLLGIIKLIRGIMLGKPVGFLVMILILECIVAVFLIMSPINKKTK</sequence>
<keyword evidence="2" id="KW-0378">Hydrolase</keyword>
<protein>
    <submittedName>
        <fullName evidence="2">Neutral ceramidase superfamily lipid hydrolase</fullName>
    </submittedName>
</protein>
<evidence type="ECO:0000313" key="2">
    <source>
        <dbReference type="EMBL" id="MBB6332552.1"/>
    </source>
</evidence>
<keyword evidence="1" id="KW-0812">Transmembrane</keyword>
<dbReference type="GO" id="GO:0016787">
    <property type="term" value="F:hydrolase activity"/>
    <property type="evidence" value="ECO:0007669"/>
    <property type="project" value="UniProtKB-KW"/>
</dbReference>
<name>A0ABR6Q5K9_9FLAO</name>
<keyword evidence="3" id="KW-1185">Reference proteome</keyword>